<dbReference type="Proteomes" id="UP000218160">
    <property type="component" value="Chromosome 1"/>
</dbReference>
<keyword evidence="2" id="KW-1185">Reference proteome</keyword>
<name>A0A291B6V3_9GAMM</name>
<sequence length="37" mass="4120">MSKRVKTANVTSKAQNKGSIQHLAINSTKLKVYSEEE</sequence>
<dbReference type="KEGG" id="elux:BTN50_0182"/>
<evidence type="ECO:0000313" key="1">
    <source>
        <dbReference type="EMBL" id="ATF08723.1"/>
    </source>
</evidence>
<protein>
    <recommendedName>
        <fullName evidence="3">Mobile element protein</fullName>
    </recommendedName>
</protein>
<dbReference type="EMBL" id="CP020660">
    <property type="protein sequence ID" value="ATF08723.1"/>
    <property type="molecule type" value="Genomic_DNA"/>
</dbReference>
<proteinExistence type="predicted"/>
<accession>A0A291B6V3</accession>
<reference evidence="2" key="1">
    <citation type="submission" date="2017-04" db="EMBL/GenBank/DDBJ databases">
        <title>Genome evolution of the luminous symbionts of deep sea anglerfish.</title>
        <authorList>
            <person name="Hendry T.A."/>
        </authorList>
    </citation>
    <scope>NUCLEOTIDE SEQUENCE [LARGE SCALE GENOMIC DNA]</scope>
</reference>
<gene>
    <name evidence="1" type="ORF">BTN50_0182</name>
</gene>
<evidence type="ECO:0008006" key="3">
    <source>
        <dbReference type="Google" id="ProtNLM"/>
    </source>
</evidence>
<organism evidence="1 2">
    <name type="scientific">Candidatus Enterovibrio altilux</name>
    <dbReference type="NCBI Taxonomy" id="1927128"/>
    <lineage>
        <taxon>Bacteria</taxon>
        <taxon>Pseudomonadati</taxon>
        <taxon>Pseudomonadota</taxon>
        <taxon>Gammaproteobacteria</taxon>
        <taxon>Vibrionales</taxon>
        <taxon>Vibrionaceae</taxon>
        <taxon>Enterovibrio</taxon>
    </lineage>
</organism>
<evidence type="ECO:0000313" key="2">
    <source>
        <dbReference type="Proteomes" id="UP000218160"/>
    </source>
</evidence>
<dbReference type="AlphaFoldDB" id="A0A291B6V3"/>